<accession>A0ABT2FJ70</accession>
<evidence type="ECO:0000313" key="2">
    <source>
        <dbReference type="Proteomes" id="UP001201549"/>
    </source>
</evidence>
<gene>
    <name evidence="1" type="ORF">L9G74_04585</name>
</gene>
<comment type="caution">
    <text evidence="1">The sequence shown here is derived from an EMBL/GenBank/DDBJ whole genome shotgun (WGS) entry which is preliminary data.</text>
</comment>
<reference evidence="2" key="1">
    <citation type="submission" date="2023-07" db="EMBL/GenBank/DDBJ databases">
        <title>Shewanella mangrovi sp. nov., an acetaldehyde- degrading bacterium isolated from mangrove sediment.</title>
        <authorList>
            <person name="Liu Y."/>
        </authorList>
    </citation>
    <scope>NUCLEOTIDE SEQUENCE [LARGE SCALE GENOMIC DNA]</scope>
    <source>
        <strain evidence="2">C32</strain>
    </source>
</reference>
<dbReference type="Proteomes" id="UP001201549">
    <property type="component" value="Unassembled WGS sequence"/>
</dbReference>
<protein>
    <submittedName>
        <fullName evidence="1">Uncharacterized protein</fullName>
    </submittedName>
</protein>
<sequence length="146" mass="17148">MNPSNSNEKSARKEIEKFHLLLNHQAMIPAQCYRMSDNLYSLVCFTNQIVALFISKNYQMIPIFIERVLKQLQRVESQPGVIGYRHLVYDYLCQVSYYLAQFGDLDEEWFNSRIPQELLDAGAQNAPEYDHEKMVITLPENWLLGR</sequence>
<evidence type="ECO:0000313" key="1">
    <source>
        <dbReference type="EMBL" id="MCS4555705.1"/>
    </source>
</evidence>
<organism evidence="1 2">
    <name type="scientific">Shewanella electrica</name>
    <dbReference type="NCBI Taxonomy" id="515560"/>
    <lineage>
        <taxon>Bacteria</taxon>
        <taxon>Pseudomonadati</taxon>
        <taxon>Pseudomonadota</taxon>
        <taxon>Gammaproteobacteria</taxon>
        <taxon>Alteromonadales</taxon>
        <taxon>Shewanellaceae</taxon>
        <taxon>Shewanella</taxon>
    </lineage>
</organism>
<keyword evidence="2" id="KW-1185">Reference proteome</keyword>
<dbReference type="EMBL" id="JAKOGG010000002">
    <property type="protein sequence ID" value="MCS4555705.1"/>
    <property type="molecule type" value="Genomic_DNA"/>
</dbReference>
<proteinExistence type="predicted"/>
<name>A0ABT2FJ70_9GAMM</name>
<dbReference type="RefSeq" id="WP_238895096.1">
    <property type="nucleotide sequence ID" value="NZ_JAKOGG010000002.1"/>
</dbReference>